<dbReference type="InterPro" id="IPR000119">
    <property type="entry name" value="Hist_DNA-bd"/>
</dbReference>
<dbReference type="PROSITE" id="PS00045">
    <property type="entry name" value="HISTONE_LIKE"/>
    <property type="match status" value="1"/>
</dbReference>
<evidence type="ECO:0000313" key="6">
    <source>
        <dbReference type="EMBL" id="RJY24647.1"/>
    </source>
</evidence>
<dbReference type="Gene3D" id="4.10.520.10">
    <property type="entry name" value="IHF-like DNA-binding proteins"/>
    <property type="match status" value="1"/>
</dbReference>
<comment type="similarity">
    <text evidence="2 5">Belongs to the bacterial histone-like protein family.</text>
</comment>
<dbReference type="AlphaFoldDB" id="A0A3A6U3R2"/>
<dbReference type="GO" id="GO:0030261">
    <property type="term" value="P:chromosome condensation"/>
    <property type="evidence" value="ECO:0007669"/>
    <property type="project" value="UniProtKB-KW"/>
</dbReference>
<dbReference type="GO" id="GO:0003677">
    <property type="term" value="F:DNA binding"/>
    <property type="evidence" value="ECO:0007669"/>
    <property type="project" value="UniProtKB-KW"/>
</dbReference>
<dbReference type="InterPro" id="IPR020816">
    <property type="entry name" value="Histone-like_DNA-bd_CS"/>
</dbReference>
<keyword evidence="4 6" id="KW-0238">DNA-binding</keyword>
<dbReference type="Pfam" id="PF00216">
    <property type="entry name" value="Bac_DNA_binding"/>
    <property type="match status" value="1"/>
</dbReference>
<evidence type="ECO:0000256" key="5">
    <source>
        <dbReference type="RuleBase" id="RU003939"/>
    </source>
</evidence>
<comment type="caution">
    <text evidence="6">The sequence shown here is derived from an EMBL/GenBank/DDBJ whole genome shotgun (WGS) entry which is preliminary data.</text>
</comment>
<geneLocation type="plasmid" evidence="6">
    <name>unnamed2</name>
</geneLocation>
<dbReference type="RefSeq" id="WP_120130567.1">
    <property type="nucleotide sequence ID" value="NZ_QWDR01000006.1"/>
</dbReference>
<protein>
    <submittedName>
        <fullName evidence="6">HU family DNA-binding protein</fullName>
    </submittedName>
</protein>
<dbReference type="Proteomes" id="UP000277145">
    <property type="component" value="Unassembled WGS sequence"/>
</dbReference>
<keyword evidence="6" id="KW-0614">Plasmid</keyword>
<dbReference type="GO" id="GO:0005829">
    <property type="term" value="C:cytosol"/>
    <property type="evidence" value="ECO:0007669"/>
    <property type="project" value="TreeGrafter"/>
</dbReference>
<evidence type="ECO:0000256" key="2">
    <source>
        <dbReference type="ARBA" id="ARBA00010529"/>
    </source>
</evidence>
<dbReference type="PANTHER" id="PTHR33175">
    <property type="entry name" value="DNA-BINDING PROTEIN HU"/>
    <property type="match status" value="1"/>
</dbReference>
<evidence type="ECO:0000256" key="1">
    <source>
        <dbReference type="ARBA" id="ARBA00003819"/>
    </source>
</evidence>
<dbReference type="GO" id="GO:0030527">
    <property type="term" value="F:structural constituent of chromatin"/>
    <property type="evidence" value="ECO:0007669"/>
    <property type="project" value="InterPro"/>
</dbReference>
<evidence type="ECO:0000256" key="4">
    <source>
        <dbReference type="ARBA" id="ARBA00023125"/>
    </source>
</evidence>
<keyword evidence="3" id="KW-0226">DNA condensation</keyword>
<organism evidence="6 7">
    <name type="scientific">Legionella pneumophila subsp. pneumophila</name>
    <dbReference type="NCBI Taxonomy" id="91891"/>
    <lineage>
        <taxon>Bacteria</taxon>
        <taxon>Pseudomonadati</taxon>
        <taxon>Pseudomonadota</taxon>
        <taxon>Gammaproteobacteria</taxon>
        <taxon>Legionellales</taxon>
        <taxon>Legionellaceae</taxon>
        <taxon>Legionella</taxon>
    </lineage>
</organism>
<gene>
    <name evidence="6" type="ORF">D1H98_16635</name>
</gene>
<sequence>MNKKELVAAISNTSGLSKTDSETALNAVISCLTELLAKGDSIVLPGFASLSVKERPARTGRNPSTGQPIEIASSKVVSFKTGTKLKEAINGK</sequence>
<dbReference type="CDD" id="cd13831">
    <property type="entry name" value="HU"/>
    <property type="match status" value="1"/>
</dbReference>
<evidence type="ECO:0000256" key="3">
    <source>
        <dbReference type="ARBA" id="ARBA00023067"/>
    </source>
</evidence>
<evidence type="ECO:0000313" key="7">
    <source>
        <dbReference type="Proteomes" id="UP000277145"/>
    </source>
</evidence>
<dbReference type="PRINTS" id="PR01727">
    <property type="entry name" value="DNABINDINGHU"/>
</dbReference>
<dbReference type="EMBL" id="QWDR01000006">
    <property type="protein sequence ID" value="RJY24647.1"/>
    <property type="molecule type" value="Genomic_DNA"/>
</dbReference>
<name>A0A3A6U3R2_LEGPN</name>
<dbReference type="SMART" id="SM00411">
    <property type="entry name" value="BHL"/>
    <property type="match status" value="1"/>
</dbReference>
<dbReference type="PANTHER" id="PTHR33175:SF3">
    <property type="entry name" value="DNA-BINDING PROTEIN HU-BETA"/>
    <property type="match status" value="1"/>
</dbReference>
<accession>A0A3A6U3R2</accession>
<dbReference type="InterPro" id="IPR010992">
    <property type="entry name" value="IHF-like_DNA-bd_dom_sf"/>
</dbReference>
<reference evidence="6 7" key="1">
    <citation type="submission" date="2018-08" db="EMBL/GenBank/DDBJ databases">
        <title>Genome Sequences of Legionella pneumophila subsp. pneumophila Isolates, Recovered from a Drinking Water System in a Large Builging.</title>
        <authorList>
            <person name="Gomez-Alvarez V."/>
            <person name="Boczek L."/>
            <person name="King D."/>
            <person name="Pemberton A."/>
            <person name="Pfaller S."/>
            <person name="Rodgers M."/>
            <person name="Santodomingo J."/>
            <person name="Revetta R."/>
        </authorList>
    </citation>
    <scope>NUCLEOTIDE SEQUENCE [LARGE SCALE GENOMIC DNA]</scope>
    <source>
        <strain evidence="6 7">L01C.1</strain>
        <plasmid evidence="6">unnamed2</plasmid>
    </source>
</reference>
<proteinExistence type="inferred from homology"/>
<comment type="function">
    <text evidence="1">Histone-like DNA-binding protein which is capable of wrapping DNA to stabilize it, and thus to prevent its denaturation under extreme environmental conditions.</text>
</comment>
<dbReference type="SUPFAM" id="SSF47729">
    <property type="entry name" value="IHF-like DNA-binding proteins"/>
    <property type="match status" value="1"/>
</dbReference>